<dbReference type="PANTHER" id="PTHR43135:SF3">
    <property type="entry name" value="ALPHA-D-RIBOSE 1-METHYLPHOSPHONATE 5-TRIPHOSPHATE DIPHOSPHATASE"/>
    <property type="match status" value="1"/>
</dbReference>
<evidence type="ECO:0000256" key="1">
    <source>
        <dbReference type="SAM" id="MobiDB-lite"/>
    </source>
</evidence>
<dbReference type="InterPro" id="IPR051781">
    <property type="entry name" value="Metallo-dep_Hydrolase"/>
</dbReference>
<dbReference type="RefSeq" id="WP_378320420.1">
    <property type="nucleotide sequence ID" value="NZ_JBHUHY010000011.1"/>
</dbReference>
<organism evidence="4 5">
    <name type="scientific">Aquimarina celericrescens</name>
    <dbReference type="NCBI Taxonomy" id="1964542"/>
    <lineage>
        <taxon>Bacteria</taxon>
        <taxon>Pseudomonadati</taxon>
        <taxon>Bacteroidota</taxon>
        <taxon>Flavobacteriia</taxon>
        <taxon>Flavobacteriales</taxon>
        <taxon>Flavobacteriaceae</taxon>
        <taxon>Aquimarina</taxon>
    </lineage>
</organism>
<dbReference type="InterPro" id="IPR006680">
    <property type="entry name" value="Amidohydro-rel"/>
</dbReference>
<dbReference type="CDD" id="cd01309">
    <property type="entry name" value="Met_dep_hydrolase_C"/>
    <property type="match status" value="1"/>
</dbReference>
<feature type="region of interest" description="Disordered" evidence="1">
    <location>
        <begin position="974"/>
        <end position="998"/>
    </location>
</feature>
<dbReference type="InterPro" id="IPR032466">
    <property type="entry name" value="Metal_Hydrolase"/>
</dbReference>
<feature type="signal peptide" evidence="2">
    <location>
        <begin position="1"/>
        <end position="19"/>
    </location>
</feature>
<evidence type="ECO:0000256" key="2">
    <source>
        <dbReference type="SAM" id="SignalP"/>
    </source>
</evidence>
<accession>A0ABW5AWQ9</accession>
<dbReference type="Gene3D" id="2.30.40.10">
    <property type="entry name" value="Urease, subunit C, domain 1"/>
    <property type="match status" value="1"/>
</dbReference>
<evidence type="ECO:0000313" key="4">
    <source>
        <dbReference type="EMBL" id="MFD2187423.1"/>
    </source>
</evidence>
<dbReference type="InterPro" id="IPR011059">
    <property type="entry name" value="Metal-dep_hydrolase_composite"/>
</dbReference>
<dbReference type="Proteomes" id="UP001597344">
    <property type="component" value="Unassembled WGS sequence"/>
</dbReference>
<dbReference type="PANTHER" id="PTHR43135">
    <property type="entry name" value="ALPHA-D-RIBOSE 1-METHYLPHOSPHONATE 5-TRIPHOSPHATE DIPHOSPHATASE"/>
    <property type="match status" value="1"/>
</dbReference>
<feature type="domain" description="Amidohydrolase-related" evidence="3">
    <location>
        <begin position="852"/>
        <end position="958"/>
    </location>
</feature>
<feature type="chain" id="PRO_5045064751" evidence="2">
    <location>
        <begin position="20"/>
        <end position="998"/>
    </location>
</feature>
<protein>
    <submittedName>
        <fullName evidence="4">Amidohydrolase family protein</fullName>
    </submittedName>
</protein>
<feature type="region of interest" description="Disordered" evidence="1">
    <location>
        <begin position="526"/>
        <end position="554"/>
    </location>
</feature>
<evidence type="ECO:0000259" key="3">
    <source>
        <dbReference type="Pfam" id="PF01979"/>
    </source>
</evidence>
<dbReference type="Pfam" id="PF01979">
    <property type="entry name" value="Amidohydro_1"/>
    <property type="match status" value="1"/>
</dbReference>
<name>A0ABW5AWQ9_9FLAO</name>
<keyword evidence="5" id="KW-1185">Reference proteome</keyword>
<keyword evidence="2" id="KW-0732">Signal</keyword>
<evidence type="ECO:0000313" key="5">
    <source>
        <dbReference type="Proteomes" id="UP001597344"/>
    </source>
</evidence>
<dbReference type="EMBL" id="JBHUHY010000011">
    <property type="protein sequence ID" value="MFD2187423.1"/>
    <property type="molecule type" value="Genomic_DNA"/>
</dbReference>
<dbReference type="SUPFAM" id="SSF51556">
    <property type="entry name" value="Metallo-dependent hydrolases"/>
    <property type="match status" value="1"/>
</dbReference>
<comment type="caution">
    <text evidence="4">The sequence shown here is derived from an EMBL/GenBank/DDBJ whole genome shotgun (WGS) entry which is preliminary data.</text>
</comment>
<sequence length="998" mass="111123">MKKLLVSLTVVCWSFNFYAQEYFPKNDGVKTTDANYTVFKNATIHTTPDSEINNGTLIIYKGKIIEVGNSVSIPQNSVVIDLKGKHIYASFIDPFTNFGIEKPKKQGGSIFSPGAQPQWGASREGHYWNDHIRPENNALTNFKYDDKKATEYIKEGFGVLNTHMPDGIIRGTGLLVALNNEGTEGERLLSDRSAQFLSFDKSNRSKQVYPTSLMGAMALLRQVYYDADWYASDNANTKDLSLEALERNKNLPQIFEAGSRTNGFRADKIADQFNIKYVIVGGGDEYARIDKVKATNATYIIPLDFPEAYDVSDPYMVNIVSLGDMRHWNQAPTNPSVLSKNGISFSLTTHKLKKVADQKTRLMKAIEHGLDKKIALAALTTVPAQILGKSNLLGSIKKGAYANFLITKDELFSKDNIIYENWVQGHKNIVNDMTIKDINGTYDLTLAGKTYELSISGKPDQPKAEVKLGETKLGSKINYKNDWVTLTFTDADTTKTQYTRIVSAIGETPNFWSGKAILPNGAETTFTAKKKPQENNEQKKDEQKPSDKKEKPEVVSVTYPNIAYGSPELPKSETILFKNATVWTNETDGVLTETDVLIKNGKISAIGKNLNAGKAKVVDATGKHLTPGIIDEHSHIAAAAINEAGHNSSAEVTIEDVVSPDDINIYRNLGGGVTAIQILHGSANPIGGRSAIIKLKWGEDADNLIYNNSPKFIKFALGENVKQSNWGSTTRFPQTRMGVEQLYVDYFSRAKAYEKRKKSGQPYRKDIEMETLVEILNSERYISCHSYVQSEINMLMKVAEKFNFKVNTFTHILEGYKVADKMAAHGVGGSTFSDWWAYKYEVNDAIPYNASIMHKQGVVTAINSDDAEMARRLNQEAAKSVKYGGVSEEDALKFVTLNPAKLLHIDDRVGSIKIGKDADLVLWTDHPLSIYAKAEKTMIEGAIYFDLEKDKAMRKTIVSEKNKLSTLMLKAKNNGLKTQPPKKKEKQHFECETLQSAY</sequence>
<feature type="compositionally biased region" description="Basic and acidic residues" evidence="1">
    <location>
        <begin position="531"/>
        <end position="553"/>
    </location>
</feature>
<gene>
    <name evidence="4" type="ORF">ACFSJT_11540</name>
</gene>
<dbReference type="Gene3D" id="3.20.20.140">
    <property type="entry name" value="Metal-dependent hydrolases"/>
    <property type="match status" value="2"/>
</dbReference>
<proteinExistence type="predicted"/>
<dbReference type="SUPFAM" id="SSF51338">
    <property type="entry name" value="Composite domain of metallo-dependent hydrolases"/>
    <property type="match status" value="2"/>
</dbReference>
<reference evidence="5" key="1">
    <citation type="journal article" date="2019" name="Int. J. Syst. Evol. Microbiol.">
        <title>The Global Catalogue of Microorganisms (GCM) 10K type strain sequencing project: providing services to taxonomists for standard genome sequencing and annotation.</title>
        <authorList>
            <consortium name="The Broad Institute Genomics Platform"/>
            <consortium name="The Broad Institute Genome Sequencing Center for Infectious Disease"/>
            <person name="Wu L."/>
            <person name="Ma J."/>
        </authorList>
    </citation>
    <scope>NUCLEOTIDE SEQUENCE [LARGE SCALE GENOMIC DNA]</scope>
    <source>
        <strain evidence="5">DT92</strain>
    </source>
</reference>